<sequence length="190" mass="22501">MDRSATEMLAIRQEFGTSVTIILCLWHVIHVWDRKMPSIVHVDPRSEEGKKWTTENARKIAMKGLRSIMFEDDIADARRMILAFRIKFVKHPIFLVYVNKNYFKEEHKKLWVKAYRTHMDYAGMDTNNYVESWHKHLKKGVLRSHANCRGDRLIYLLSHYVGKWSQTGLARCYVKIGRLSPGTWKDYEQA</sequence>
<gene>
    <name evidence="1" type="ORF">BGZ80_005185</name>
</gene>
<dbReference type="PANTHER" id="PTHR33977">
    <property type="entry name" value="ZINC ION BINDING PROTEIN"/>
    <property type="match status" value="1"/>
</dbReference>
<accession>A0A9P6MKK2</accession>
<dbReference type="Proteomes" id="UP000703661">
    <property type="component" value="Unassembled WGS sequence"/>
</dbReference>
<feature type="non-terminal residue" evidence="1">
    <location>
        <position position="190"/>
    </location>
</feature>
<dbReference type="AlphaFoldDB" id="A0A9P6MKK2"/>
<evidence type="ECO:0000313" key="2">
    <source>
        <dbReference type="Proteomes" id="UP000703661"/>
    </source>
</evidence>
<organism evidence="1 2">
    <name type="scientific">Entomortierella chlamydospora</name>
    <dbReference type="NCBI Taxonomy" id="101097"/>
    <lineage>
        <taxon>Eukaryota</taxon>
        <taxon>Fungi</taxon>
        <taxon>Fungi incertae sedis</taxon>
        <taxon>Mucoromycota</taxon>
        <taxon>Mortierellomycotina</taxon>
        <taxon>Mortierellomycetes</taxon>
        <taxon>Mortierellales</taxon>
        <taxon>Mortierellaceae</taxon>
        <taxon>Entomortierella</taxon>
    </lineage>
</organism>
<evidence type="ECO:0008006" key="3">
    <source>
        <dbReference type="Google" id="ProtNLM"/>
    </source>
</evidence>
<protein>
    <recommendedName>
        <fullName evidence="3">MULE transposase domain-containing protein</fullName>
    </recommendedName>
</protein>
<comment type="caution">
    <text evidence="1">The sequence shown here is derived from an EMBL/GenBank/DDBJ whole genome shotgun (WGS) entry which is preliminary data.</text>
</comment>
<name>A0A9P6MKK2_9FUNG</name>
<keyword evidence="2" id="KW-1185">Reference proteome</keyword>
<proteinExistence type="predicted"/>
<evidence type="ECO:0000313" key="1">
    <source>
        <dbReference type="EMBL" id="KAG0006664.1"/>
    </source>
</evidence>
<reference evidence="1" key="1">
    <citation type="journal article" date="2020" name="Fungal Divers.">
        <title>Resolving the Mortierellaceae phylogeny through synthesis of multi-gene phylogenetics and phylogenomics.</title>
        <authorList>
            <person name="Vandepol N."/>
            <person name="Liber J."/>
            <person name="Desiro A."/>
            <person name="Na H."/>
            <person name="Kennedy M."/>
            <person name="Barry K."/>
            <person name="Grigoriev I.V."/>
            <person name="Miller A.N."/>
            <person name="O'Donnell K."/>
            <person name="Stajich J.E."/>
            <person name="Bonito G."/>
        </authorList>
    </citation>
    <scope>NUCLEOTIDE SEQUENCE</scope>
    <source>
        <strain evidence="1">NRRL 2769</strain>
    </source>
</reference>
<dbReference type="EMBL" id="JAAAID010002574">
    <property type="protein sequence ID" value="KAG0006664.1"/>
    <property type="molecule type" value="Genomic_DNA"/>
</dbReference>
<dbReference type="PANTHER" id="PTHR33977:SF1">
    <property type="entry name" value="ZINC ION BINDING PROTEIN"/>
    <property type="match status" value="1"/>
</dbReference>